<evidence type="ECO:0000313" key="9">
    <source>
        <dbReference type="EMBL" id="SBV99183.1"/>
    </source>
</evidence>
<dbReference type="Gene3D" id="3.60.15.10">
    <property type="entry name" value="Ribonuclease Z/Hydroxyacylglutathione hydrolase-like"/>
    <property type="match status" value="1"/>
</dbReference>
<dbReference type="AlphaFoldDB" id="A0A212JI94"/>
<dbReference type="InterPro" id="IPR036866">
    <property type="entry name" value="RibonucZ/Hydroxyglut_hydro"/>
</dbReference>
<reference evidence="9" key="1">
    <citation type="submission" date="2016-04" db="EMBL/GenBank/DDBJ databases">
        <authorList>
            <person name="Evans L.H."/>
            <person name="Alamgir A."/>
            <person name="Owens N."/>
            <person name="Weber N.D."/>
            <person name="Virtaneva K."/>
            <person name="Barbian K."/>
            <person name="Babar A."/>
            <person name="Rosenke K."/>
        </authorList>
    </citation>
    <scope>NUCLEOTIDE SEQUENCE</scope>
    <source>
        <strain evidence="9">86</strain>
    </source>
</reference>
<keyword evidence="2 8" id="KW-0819">tRNA processing</keyword>
<dbReference type="Pfam" id="PF23023">
    <property type="entry name" value="Anti-Pycsar_Apyc1"/>
    <property type="match status" value="1"/>
</dbReference>
<evidence type="ECO:0000256" key="4">
    <source>
        <dbReference type="ARBA" id="ARBA00022723"/>
    </source>
</evidence>
<keyword evidence="5 8" id="KW-0255">Endonuclease</keyword>
<dbReference type="GO" id="GO:0042781">
    <property type="term" value="F:3'-tRNA processing endoribonuclease activity"/>
    <property type="evidence" value="ECO:0007669"/>
    <property type="project" value="UniProtKB-UniRule"/>
</dbReference>
<comment type="cofactor">
    <cofactor evidence="8">
        <name>Zn(2+)</name>
        <dbReference type="ChEBI" id="CHEBI:29105"/>
    </cofactor>
    <text evidence="8">Binds 2 Zn(2+) ions.</text>
</comment>
<keyword evidence="3 8" id="KW-0540">Nuclease</keyword>
<comment type="catalytic activity">
    <reaction evidence="8">
        <text>Endonucleolytic cleavage of RNA, removing extra 3' nucleotides from tRNA precursor, generating 3' termini of tRNAs. A 3'-hydroxy group is left at the tRNA terminus and a 5'-phosphoryl group is left at the trailer molecule.</text>
        <dbReference type="EC" id="3.1.26.11"/>
    </reaction>
</comment>
<evidence type="ECO:0000256" key="7">
    <source>
        <dbReference type="ARBA" id="ARBA00022833"/>
    </source>
</evidence>
<dbReference type="EC" id="3.1.26.11" evidence="8"/>
<name>A0A212JI94_9FIRM</name>
<keyword evidence="6 8" id="KW-0378">Hydrolase</keyword>
<feature type="binding site" evidence="8">
    <location>
        <position position="266"/>
    </location>
    <ligand>
        <name>Zn(2+)</name>
        <dbReference type="ChEBI" id="CHEBI:29105"/>
        <label>2</label>
        <note>catalytic</note>
    </ligand>
</feature>
<keyword evidence="7 8" id="KW-0862">Zinc</keyword>
<dbReference type="EMBL" id="FLUN01000001">
    <property type="protein sequence ID" value="SBV99183.1"/>
    <property type="molecule type" value="Genomic_DNA"/>
</dbReference>
<feature type="binding site" evidence="8">
    <location>
        <position position="207"/>
    </location>
    <ligand>
        <name>Zn(2+)</name>
        <dbReference type="ChEBI" id="CHEBI:29105"/>
        <label>1</label>
        <note>catalytic</note>
    </ligand>
</feature>
<evidence type="ECO:0000256" key="6">
    <source>
        <dbReference type="ARBA" id="ARBA00022801"/>
    </source>
</evidence>
<accession>A0A212JI94</accession>
<evidence type="ECO:0000256" key="8">
    <source>
        <dbReference type="HAMAP-Rule" id="MF_01818"/>
    </source>
</evidence>
<dbReference type="GO" id="GO:0008270">
    <property type="term" value="F:zinc ion binding"/>
    <property type="evidence" value="ECO:0007669"/>
    <property type="project" value="UniProtKB-UniRule"/>
</dbReference>
<evidence type="ECO:0000256" key="2">
    <source>
        <dbReference type="ARBA" id="ARBA00022694"/>
    </source>
</evidence>
<gene>
    <name evidence="8 9" type="primary">rnz</name>
    <name evidence="9" type="ORF">KL86CLO1_11151</name>
</gene>
<comment type="function">
    <text evidence="8">Zinc phosphodiesterase, which displays some tRNA 3'-processing endonuclease activity. Probably involved in tRNA maturation, by removing a 3'-trailer from precursor tRNA.</text>
</comment>
<comment type="similarity">
    <text evidence="8">Belongs to the RNase Z family.</text>
</comment>
<dbReference type="SUPFAM" id="SSF56281">
    <property type="entry name" value="Metallo-hydrolase/oxidoreductase"/>
    <property type="match status" value="1"/>
</dbReference>
<dbReference type="PANTHER" id="PTHR46018:SF2">
    <property type="entry name" value="ZINC PHOSPHODIESTERASE ELAC PROTEIN 1"/>
    <property type="match status" value="1"/>
</dbReference>
<dbReference type="HAMAP" id="MF_01818">
    <property type="entry name" value="RNase_Z_BN"/>
    <property type="match status" value="1"/>
</dbReference>
<proteinExistence type="inferred from homology"/>
<dbReference type="NCBIfam" id="NF000801">
    <property type="entry name" value="PRK00055.1-3"/>
    <property type="match status" value="1"/>
</dbReference>
<evidence type="ECO:0000256" key="5">
    <source>
        <dbReference type="ARBA" id="ARBA00022759"/>
    </source>
</evidence>
<feature type="binding site" evidence="8">
    <location>
        <position position="207"/>
    </location>
    <ligand>
        <name>Zn(2+)</name>
        <dbReference type="ChEBI" id="CHEBI:29105"/>
        <label>2</label>
        <note>catalytic</note>
    </ligand>
</feature>
<sequence>MVEVCLPGTGGMLPLENRWTASCWVEFQGTAILIDCGEGTQIALKKADCRLSRLTLLLITHFHADHIAGLPGLLLTLGNYGKNTPITIVGPAGLERVVASLMTIAPNLPYSIVLKELDGEDQNFDLFGIHFSSMPLQHRIPCLGYRMTFNRKPIFNPDKAKELGVPLHHYKSLHAGQSVVLDNGKRIMPSMVLDGERRPISICYCTDTQPFEELPHFAHGADLLVCEGMHGDHALREKMWEKGHMVFSDSAEIAKCAEVKQLWLTHFSPAMKYPDQHLDAARYIFNDTKGGYDGIRTTLGS</sequence>
<dbReference type="PANTHER" id="PTHR46018">
    <property type="entry name" value="ZINC PHOSPHODIESTERASE ELAC PROTEIN 1"/>
    <property type="match status" value="1"/>
</dbReference>
<evidence type="ECO:0000256" key="1">
    <source>
        <dbReference type="ARBA" id="ARBA00011738"/>
    </source>
</evidence>
<feature type="active site" description="Proton acceptor" evidence="8">
    <location>
        <position position="65"/>
    </location>
</feature>
<dbReference type="InterPro" id="IPR013471">
    <property type="entry name" value="RNase_Z/BN"/>
</dbReference>
<protein>
    <recommendedName>
        <fullName evidence="8">Ribonuclease Z</fullName>
        <shortName evidence="8">RNase Z</shortName>
        <ecNumber evidence="8">3.1.26.11</ecNumber>
    </recommendedName>
    <alternativeName>
        <fullName evidence="8">tRNA 3 endonuclease</fullName>
    </alternativeName>
    <alternativeName>
        <fullName evidence="8">tRNase Z</fullName>
    </alternativeName>
</protein>
<feature type="binding site" evidence="8">
    <location>
        <position position="66"/>
    </location>
    <ligand>
        <name>Zn(2+)</name>
        <dbReference type="ChEBI" id="CHEBI:29105"/>
        <label>2</label>
        <note>catalytic</note>
    </ligand>
</feature>
<comment type="subunit">
    <text evidence="1 8">Homodimer.</text>
</comment>
<dbReference type="CDD" id="cd07717">
    <property type="entry name" value="RNaseZ_ZiPD-like_MBL-fold"/>
    <property type="match status" value="1"/>
</dbReference>
<feature type="binding site" evidence="8">
    <location>
        <position position="65"/>
    </location>
    <ligand>
        <name>Zn(2+)</name>
        <dbReference type="ChEBI" id="CHEBI:29105"/>
        <label>2</label>
        <note>catalytic</note>
    </ligand>
</feature>
<feature type="binding site" evidence="8">
    <location>
        <position position="138"/>
    </location>
    <ligand>
        <name>Zn(2+)</name>
        <dbReference type="ChEBI" id="CHEBI:29105"/>
        <label>1</label>
        <note>catalytic</note>
    </ligand>
</feature>
<keyword evidence="4 8" id="KW-0479">Metal-binding</keyword>
<evidence type="ECO:0000256" key="3">
    <source>
        <dbReference type="ARBA" id="ARBA00022722"/>
    </source>
</evidence>
<feature type="binding site" evidence="8">
    <location>
        <position position="63"/>
    </location>
    <ligand>
        <name>Zn(2+)</name>
        <dbReference type="ChEBI" id="CHEBI:29105"/>
        <label>1</label>
        <note>catalytic</note>
    </ligand>
</feature>
<feature type="binding site" evidence="8">
    <location>
        <position position="61"/>
    </location>
    <ligand>
        <name>Zn(2+)</name>
        <dbReference type="ChEBI" id="CHEBI:29105"/>
        <label>1</label>
        <note>catalytic</note>
    </ligand>
</feature>
<organism evidence="9">
    <name type="scientific">uncultured Eubacteriales bacterium</name>
    <dbReference type="NCBI Taxonomy" id="172733"/>
    <lineage>
        <taxon>Bacteria</taxon>
        <taxon>Bacillati</taxon>
        <taxon>Bacillota</taxon>
        <taxon>Clostridia</taxon>
        <taxon>Eubacteriales</taxon>
        <taxon>environmental samples</taxon>
    </lineage>
</organism>